<dbReference type="SUPFAM" id="SSF52799">
    <property type="entry name" value="(Phosphotyrosine protein) phosphatases II"/>
    <property type="match status" value="1"/>
</dbReference>
<evidence type="ECO:0000313" key="9">
    <source>
        <dbReference type="Proteomes" id="UP000031036"/>
    </source>
</evidence>
<dbReference type="SMART" id="SM00194">
    <property type="entry name" value="PTPc"/>
    <property type="match status" value="1"/>
</dbReference>
<dbReference type="InterPro" id="IPR003595">
    <property type="entry name" value="Tyr_Pase_cat"/>
</dbReference>
<dbReference type="Gene3D" id="3.90.190.10">
    <property type="entry name" value="Protein tyrosine phosphatase superfamily"/>
    <property type="match status" value="1"/>
</dbReference>
<evidence type="ECO:0000256" key="1">
    <source>
        <dbReference type="ARBA" id="ARBA00013064"/>
    </source>
</evidence>
<evidence type="ECO:0000259" key="6">
    <source>
        <dbReference type="PROSITE" id="PS50055"/>
    </source>
</evidence>
<keyword evidence="5" id="KW-1133">Transmembrane helix</keyword>
<keyword evidence="9" id="KW-1185">Reference proteome</keyword>
<dbReference type="InterPro" id="IPR029021">
    <property type="entry name" value="Prot-tyrosine_phosphatase-like"/>
</dbReference>
<dbReference type="EMBL" id="JPKZ01003153">
    <property type="protein sequence ID" value="KHN73102.1"/>
    <property type="molecule type" value="Genomic_DNA"/>
</dbReference>
<accession>A0A0B2UVH8</accession>
<dbReference type="PANTHER" id="PTHR19134:SF449">
    <property type="entry name" value="TYROSINE-PROTEIN PHOSPHATASE 1"/>
    <property type="match status" value="1"/>
</dbReference>
<keyword evidence="5" id="KW-0812">Transmembrane</keyword>
<gene>
    <name evidence="8" type="primary">Ptprg</name>
    <name evidence="8" type="ORF">Tcan_14763</name>
</gene>
<evidence type="ECO:0000256" key="4">
    <source>
        <dbReference type="ARBA" id="ARBA00051722"/>
    </source>
</evidence>
<evidence type="ECO:0000313" key="8">
    <source>
        <dbReference type="EMBL" id="KHN73102.1"/>
    </source>
</evidence>
<comment type="catalytic activity">
    <reaction evidence="4">
        <text>O-phospho-L-tyrosyl-[protein] + H2O = L-tyrosyl-[protein] + phosphate</text>
        <dbReference type="Rhea" id="RHEA:10684"/>
        <dbReference type="Rhea" id="RHEA-COMP:10136"/>
        <dbReference type="Rhea" id="RHEA-COMP:20101"/>
        <dbReference type="ChEBI" id="CHEBI:15377"/>
        <dbReference type="ChEBI" id="CHEBI:43474"/>
        <dbReference type="ChEBI" id="CHEBI:46858"/>
        <dbReference type="ChEBI" id="CHEBI:61978"/>
        <dbReference type="EC" id="3.1.3.48"/>
    </reaction>
</comment>
<feature type="domain" description="Tyrosine-protein phosphatase" evidence="6">
    <location>
        <begin position="128"/>
        <end position="388"/>
    </location>
</feature>
<feature type="domain" description="Tyrosine specific protein phosphatases" evidence="7">
    <location>
        <begin position="310"/>
        <end position="379"/>
    </location>
</feature>
<keyword evidence="3" id="KW-0904">Protein phosphatase</keyword>
<evidence type="ECO:0000256" key="5">
    <source>
        <dbReference type="SAM" id="Phobius"/>
    </source>
</evidence>
<keyword evidence="5" id="KW-0472">Membrane</keyword>
<dbReference type="EC" id="3.1.3.48" evidence="1"/>
<organism evidence="8 9">
    <name type="scientific">Toxocara canis</name>
    <name type="common">Canine roundworm</name>
    <dbReference type="NCBI Taxonomy" id="6265"/>
    <lineage>
        <taxon>Eukaryota</taxon>
        <taxon>Metazoa</taxon>
        <taxon>Ecdysozoa</taxon>
        <taxon>Nematoda</taxon>
        <taxon>Chromadorea</taxon>
        <taxon>Rhabditida</taxon>
        <taxon>Spirurina</taxon>
        <taxon>Ascaridomorpha</taxon>
        <taxon>Ascaridoidea</taxon>
        <taxon>Toxocaridae</taxon>
        <taxon>Toxocara</taxon>
    </lineage>
</organism>
<dbReference type="InterPro" id="IPR000242">
    <property type="entry name" value="PTP_cat"/>
</dbReference>
<name>A0A0B2UVH8_TOXCA</name>
<dbReference type="CDD" id="cd00047">
    <property type="entry name" value="PTPc"/>
    <property type="match status" value="1"/>
</dbReference>
<dbReference type="OrthoDB" id="8609993at2759"/>
<dbReference type="InterPro" id="IPR000387">
    <property type="entry name" value="Tyr_Pase_dom"/>
</dbReference>
<dbReference type="AlphaFoldDB" id="A0A0B2UVH8"/>
<dbReference type="PROSITE" id="PS50055">
    <property type="entry name" value="TYR_PHOSPHATASE_PTP"/>
    <property type="match status" value="1"/>
</dbReference>
<feature type="transmembrane region" description="Helical" evidence="5">
    <location>
        <begin position="6"/>
        <end position="29"/>
    </location>
</feature>
<sequence length="423" mass="48888">MDDAEILVSLGVLIFVLLLVLFIFATVIIRNRRADRKANVGDKATTDKEHKVEVNNNKTATTTALPTTTTIDTTKPLNRTCMACRPAEIRLPCIRALRDQHINVGNTEIPKEEFVQRLKENRDDFDIIDREFEVLNRGFPNERKSIIQNIDNMRKNRFMDVLPYDENRVKIKNHHSDYINASFIDGYDKPKKYIAAQGPIGYNETNQGKRESTVEDFYIMLWEQRVHCIVMLTECVENLRLKCAQYWPEEVDAECHYGNIRVRLVSSSSDNVCTQREMSVTYDGQTRTVVQWHYKEWQDCKGPQDAKHLIDFIRRVQRSSPKTPILVHCSAGVGRTGVFIALDILLQHIKRHSTVDIFGCVRKLREQRVRMVQTVEQYITLYEAVALAIQESDTTISSVPSRKFENIDEFVCENPFTEIAINA</sequence>
<dbReference type="Pfam" id="PF00102">
    <property type="entry name" value="Y_phosphatase"/>
    <property type="match status" value="1"/>
</dbReference>
<dbReference type="Proteomes" id="UP000031036">
    <property type="component" value="Unassembled WGS sequence"/>
</dbReference>
<proteinExistence type="predicted"/>
<dbReference type="GO" id="GO:0045202">
    <property type="term" value="C:synapse"/>
    <property type="evidence" value="ECO:0007669"/>
    <property type="project" value="UniProtKB-ARBA"/>
</dbReference>
<dbReference type="OMA" id="CENPFTE"/>
<keyword evidence="8" id="KW-0675">Receptor</keyword>
<dbReference type="FunFam" id="3.90.190.10:FF:000102">
    <property type="entry name" value="Receptor-type tyrosine-protein phosphatase"/>
    <property type="match status" value="1"/>
</dbReference>
<dbReference type="PROSITE" id="PS00383">
    <property type="entry name" value="TYR_PHOSPHATASE_1"/>
    <property type="match status" value="1"/>
</dbReference>
<dbReference type="STRING" id="6265.A0A0B2UVH8"/>
<dbReference type="GO" id="GO:0004725">
    <property type="term" value="F:protein tyrosine phosphatase activity"/>
    <property type="evidence" value="ECO:0007669"/>
    <property type="project" value="UniProtKB-EC"/>
</dbReference>
<dbReference type="InterPro" id="IPR050348">
    <property type="entry name" value="Protein-Tyr_Phosphatase"/>
</dbReference>
<dbReference type="InterPro" id="IPR016130">
    <property type="entry name" value="Tyr_Pase_AS"/>
</dbReference>
<reference evidence="8 9" key="1">
    <citation type="submission" date="2014-11" db="EMBL/GenBank/DDBJ databases">
        <title>Genetic blueprint of the zoonotic pathogen Toxocara canis.</title>
        <authorList>
            <person name="Zhu X.-Q."/>
            <person name="Korhonen P.K."/>
            <person name="Cai H."/>
            <person name="Young N.D."/>
            <person name="Nejsum P."/>
            <person name="von Samson-Himmelstjerna G."/>
            <person name="Boag P.R."/>
            <person name="Tan P."/>
            <person name="Li Q."/>
            <person name="Min J."/>
            <person name="Yang Y."/>
            <person name="Wang X."/>
            <person name="Fang X."/>
            <person name="Hall R.S."/>
            <person name="Hofmann A."/>
            <person name="Sternberg P.W."/>
            <person name="Jex A.R."/>
            <person name="Gasser R.B."/>
        </authorList>
    </citation>
    <scope>NUCLEOTIDE SEQUENCE [LARGE SCALE GENOMIC DNA]</scope>
    <source>
        <strain evidence="8">PN_DK_2014</strain>
    </source>
</reference>
<evidence type="ECO:0000256" key="3">
    <source>
        <dbReference type="ARBA" id="ARBA00022912"/>
    </source>
</evidence>
<dbReference type="PANTHER" id="PTHR19134">
    <property type="entry name" value="RECEPTOR-TYPE TYROSINE-PROTEIN PHOSPHATASE"/>
    <property type="match status" value="1"/>
</dbReference>
<dbReference type="SMART" id="SM00404">
    <property type="entry name" value="PTPc_motif"/>
    <property type="match status" value="1"/>
</dbReference>
<evidence type="ECO:0000259" key="7">
    <source>
        <dbReference type="PROSITE" id="PS50056"/>
    </source>
</evidence>
<protein>
    <recommendedName>
        <fullName evidence="1">protein-tyrosine-phosphatase</fullName>
        <ecNumber evidence="1">3.1.3.48</ecNumber>
    </recommendedName>
</protein>
<keyword evidence="2" id="KW-0378">Hydrolase</keyword>
<comment type="caution">
    <text evidence="8">The sequence shown here is derived from an EMBL/GenBank/DDBJ whole genome shotgun (WGS) entry which is preliminary data.</text>
</comment>
<dbReference type="PROSITE" id="PS50056">
    <property type="entry name" value="TYR_PHOSPHATASE_2"/>
    <property type="match status" value="1"/>
</dbReference>
<dbReference type="PRINTS" id="PR00700">
    <property type="entry name" value="PRTYPHPHTASE"/>
</dbReference>
<evidence type="ECO:0000256" key="2">
    <source>
        <dbReference type="ARBA" id="ARBA00022801"/>
    </source>
</evidence>